<dbReference type="PROSITE" id="PS50297">
    <property type="entry name" value="ANK_REP_REGION"/>
    <property type="match status" value="1"/>
</dbReference>
<dbReference type="SUPFAM" id="SSF48403">
    <property type="entry name" value="Ankyrin repeat"/>
    <property type="match status" value="2"/>
</dbReference>
<sequence length="818" mass="89942">MSAHILVSSGGSDPGSLSEVLRGMLLNLTEKNYLWVTMHDIHALTEAEWFRAVMDRNYLRVKASVNDFKGSRDIDGDTGLIKAVRGNDIEMVRILAPHENRGVNRDGRTALIIAAMHEYPEACSILAPYEKMVTLPDKRTALMQAAATGSVSCVRALVDHFFQEVDAQGWTALDYAVSRGHYDCVRILCETQKPTLENLDRCIALSETSKKDKIHAFLTNYKDHAYAAKDDTVGRVRSMRIEPEDAGMRASPSTAISSTYDSAHLPLQTTYNRYVEHEDPRGTATMSPGQKAFDPQPNIHYDILGPRHAAAEIASYNRTGSGTSPSESLDTYGILPRQSPLGGLEYTPQSRSYIDTRDLSPHLVNQKNDKSLINSVPPSGMFRYSPSTHTSSSSRPMSSRPLYSELGTSNLDTAAELRELRSSIERSNQHQKALESQLNVLQATLDSTIQRSLSASNHGNSPHKQNSSYPQDGILFNGPITPSTHSNYGPPVTVSQSLEPRGYQKSAYHGTECTPDVATDYSGSLAAPTRPLNSYTRTSVIEDLPPASEPYMPTGQSQTMQDQPYNTAASGSYAPRSFTESQHSGNEYFDQDGNTILMIAAQSKDNALLRENLHLAKRVNKLGKTALMFAAEQNNLEAVNLLVTREAKARAFADNDYTALMYAAQRGYADCVRTLAQYESRLHSKMGYTALMLAAQNNHVECTMILKPYEAGMQTPSGLTALICAASNGNDECVKLLVDREATMSTTDLSQQGSGFTALMAAARTGSYGCTKILLPYEAHLVQETGKTAQDWANESWYSNSKTRDLIYEYGVSKATRM</sequence>
<feature type="repeat" description="ANK" evidence="1">
    <location>
        <begin position="622"/>
        <end position="654"/>
    </location>
</feature>
<feature type="region of interest" description="Disordered" evidence="3">
    <location>
        <begin position="359"/>
        <end position="405"/>
    </location>
</feature>
<proteinExistence type="predicted"/>
<feature type="compositionally biased region" description="Polar residues" evidence="3">
    <location>
        <begin position="554"/>
        <end position="570"/>
    </location>
</feature>
<dbReference type="VEuPathDB" id="GiardiaDB:QR46_2439"/>
<evidence type="ECO:0000256" key="2">
    <source>
        <dbReference type="SAM" id="Coils"/>
    </source>
</evidence>
<dbReference type="VEuPathDB" id="GiardiaDB:GL50581_2322"/>
<keyword evidence="2" id="KW-0175">Coiled coil</keyword>
<dbReference type="AlphaFoldDB" id="V6U1Y1"/>
<keyword evidence="1" id="KW-0040">ANK repeat</keyword>
<evidence type="ECO:0000256" key="3">
    <source>
        <dbReference type="SAM" id="MobiDB-lite"/>
    </source>
</evidence>
<name>V6U1Y1_GIAIN</name>
<dbReference type="OrthoDB" id="1577640at2759"/>
<dbReference type="Pfam" id="PF12796">
    <property type="entry name" value="Ank_2"/>
    <property type="match status" value="4"/>
</dbReference>
<feature type="coiled-coil region" evidence="2">
    <location>
        <begin position="417"/>
        <end position="451"/>
    </location>
</feature>
<protein>
    <submittedName>
        <fullName evidence="4">Ankyrin repeat protein</fullName>
    </submittedName>
</protein>
<gene>
    <name evidence="4" type="ORF">GSB_152924</name>
</gene>
<reference evidence="5" key="1">
    <citation type="submission" date="2012-02" db="EMBL/GenBank/DDBJ databases">
        <title>Genome sequencing of Giardia lamblia Genotypes A2 and B isolates (DH and GS) and comparative analysis with the genomes of Genotypes A1 and E (WB and Pig).</title>
        <authorList>
            <person name="Adam R."/>
            <person name="Dahlstrom E."/>
            <person name="Martens C."/>
            <person name="Bruno D."/>
            <person name="Barbian K."/>
            <person name="Porcella S.F."/>
            <person name="Nash T."/>
        </authorList>
    </citation>
    <scope>NUCLEOTIDE SEQUENCE</scope>
    <source>
        <strain evidence="5">GS</strain>
    </source>
</reference>
<feature type="compositionally biased region" description="Polar residues" evidence="3">
    <location>
        <begin position="363"/>
        <end position="377"/>
    </location>
</feature>
<evidence type="ECO:0000313" key="5">
    <source>
        <dbReference type="Proteomes" id="UP000018040"/>
    </source>
</evidence>
<dbReference type="PANTHER" id="PTHR24120">
    <property type="entry name" value="GH07239P"/>
    <property type="match status" value="1"/>
</dbReference>
<evidence type="ECO:0000313" key="4">
    <source>
        <dbReference type="EMBL" id="ESU43240.1"/>
    </source>
</evidence>
<dbReference type="InterPro" id="IPR036770">
    <property type="entry name" value="Ankyrin_rpt-contain_sf"/>
</dbReference>
<feature type="region of interest" description="Disordered" evidence="3">
    <location>
        <begin position="453"/>
        <end position="497"/>
    </location>
</feature>
<dbReference type="Proteomes" id="UP000018040">
    <property type="component" value="Unassembled WGS sequence"/>
</dbReference>
<dbReference type="EMBL" id="AHHH01000055">
    <property type="protein sequence ID" value="ESU43240.1"/>
    <property type="molecule type" value="Genomic_DNA"/>
</dbReference>
<accession>V6U1Y1</accession>
<reference evidence="4 5" key="2">
    <citation type="journal article" date="2013" name="Genome Biol. Evol.">
        <title>Genome sequencing of Giardia lamblia genotypes A2 and B isolates (DH and GS) and comparative analysis with the genomes of genotypes A1 and E (WB and Pig).</title>
        <authorList>
            <person name="Adam R.D."/>
            <person name="Dahlstrom E.W."/>
            <person name="Martens C.A."/>
            <person name="Bruno D.P."/>
            <person name="Barbian K.D."/>
            <person name="Ricklefs S.M."/>
            <person name="Hernandez M.M."/>
            <person name="Narla N.P."/>
            <person name="Patel R.B."/>
            <person name="Porcella S.F."/>
            <person name="Nash T.E."/>
        </authorList>
    </citation>
    <scope>NUCLEOTIDE SEQUENCE [LARGE SCALE GENOMIC DNA]</scope>
    <source>
        <strain evidence="4 5">GS</strain>
    </source>
</reference>
<dbReference type="VEuPathDB" id="GiardiaDB:DHA2_152539"/>
<dbReference type="Gene3D" id="1.25.40.20">
    <property type="entry name" value="Ankyrin repeat-containing domain"/>
    <property type="match status" value="3"/>
</dbReference>
<feature type="compositionally biased region" description="Low complexity" evidence="3">
    <location>
        <begin position="383"/>
        <end position="404"/>
    </location>
</feature>
<organism evidence="4 5">
    <name type="scientific">Giardia intestinalis</name>
    <name type="common">Giardia lamblia</name>
    <dbReference type="NCBI Taxonomy" id="5741"/>
    <lineage>
        <taxon>Eukaryota</taxon>
        <taxon>Metamonada</taxon>
        <taxon>Diplomonadida</taxon>
        <taxon>Hexamitidae</taxon>
        <taxon>Giardiinae</taxon>
        <taxon>Giardia</taxon>
    </lineage>
</organism>
<feature type="compositionally biased region" description="Polar residues" evidence="3">
    <location>
        <begin position="453"/>
        <end position="470"/>
    </location>
</feature>
<dbReference type="PANTHER" id="PTHR24120:SF4">
    <property type="entry name" value="GH07239P"/>
    <property type="match status" value="1"/>
</dbReference>
<feature type="region of interest" description="Disordered" evidence="3">
    <location>
        <begin position="544"/>
        <end position="586"/>
    </location>
</feature>
<dbReference type="InterPro" id="IPR002110">
    <property type="entry name" value="Ankyrin_rpt"/>
</dbReference>
<dbReference type="SMART" id="SM00248">
    <property type="entry name" value="ANK"/>
    <property type="match status" value="10"/>
</dbReference>
<dbReference type="PROSITE" id="PS50088">
    <property type="entry name" value="ANK_REPEAT"/>
    <property type="match status" value="2"/>
</dbReference>
<dbReference type="VEuPathDB" id="GiardiaDB:GL50803_0024194"/>
<evidence type="ECO:0000256" key="1">
    <source>
        <dbReference type="PROSITE-ProRule" id="PRU00023"/>
    </source>
</evidence>
<feature type="repeat" description="ANK" evidence="1">
    <location>
        <begin position="717"/>
        <end position="749"/>
    </location>
</feature>
<feature type="compositionally biased region" description="Polar residues" evidence="3">
    <location>
        <begin position="480"/>
        <end position="497"/>
    </location>
</feature>
<comment type="caution">
    <text evidence="4">The sequence shown here is derived from an EMBL/GenBank/DDBJ whole genome shotgun (WGS) entry which is preliminary data.</text>
</comment>